<evidence type="ECO:0000256" key="6">
    <source>
        <dbReference type="ARBA" id="ARBA00023004"/>
    </source>
</evidence>
<dbReference type="Gene3D" id="1.25.40.10">
    <property type="entry name" value="Tetratricopeptide repeat domain"/>
    <property type="match status" value="1"/>
</dbReference>
<dbReference type="GeneID" id="6493683"/>
<dbReference type="AlphaFoldDB" id="B3M896"/>
<keyword evidence="2" id="KW-0479">Metal-binding</keyword>
<dbReference type="KEGG" id="dan:6493683"/>
<evidence type="ECO:0000313" key="8">
    <source>
        <dbReference type="EMBL" id="EDV41035.2"/>
    </source>
</evidence>
<keyword evidence="3" id="KW-0847">Vitamin C</keyword>
<dbReference type="InterPro" id="IPR006620">
    <property type="entry name" value="Pro_4_hyd_alph"/>
</dbReference>
<feature type="domain" description="Prolyl 4-hydroxylase alpha subunit" evidence="7">
    <location>
        <begin position="226"/>
        <end position="383"/>
    </location>
</feature>
<sequence length="383" mass="44721">MVEDKGNVIVLFKLLRHMHNDWPEYLKLFRKELGIKEMSLSQELLEKQPKATDFEESMAAIYKIQVVYDLDASNMTRGILNGKSYNVKNWGADECLIMGLLNQLMKHYDLSEQWFRLALIYFRGHPRPKELDIKLFKLSNILELLVEANKGLGHYSKARQYANELLSLQPNHNYINNQLLKLNDLDKKPPKSTKSNEKMYQLQKAICTKEYPKISLEEKFKLSKKINLRHYPNFLTKNETEALKMVSRPQLNRDENLSWNCSCKIAELKGSEHEIVNIINKKIRDISGVGKNVNEVIEVINYGISGNYNPDDREMSKRDHKANVLIFLNNVKQGGETVFPSLNIKLKPRMGTMLLWLNSEKRVWHHQCPLIVGNMWMATKRLY</sequence>
<comment type="cofactor">
    <cofactor evidence="1">
        <name>L-ascorbate</name>
        <dbReference type="ChEBI" id="CHEBI:38290"/>
    </cofactor>
</comment>
<proteinExistence type="predicted"/>
<evidence type="ECO:0000256" key="1">
    <source>
        <dbReference type="ARBA" id="ARBA00001961"/>
    </source>
</evidence>
<reference evidence="8 9" key="1">
    <citation type="journal article" date="2007" name="Nature">
        <title>Evolution of genes and genomes on the Drosophila phylogeny.</title>
        <authorList>
            <consortium name="Drosophila 12 Genomes Consortium"/>
            <person name="Clark A.G."/>
            <person name="Eisen M.B."/>
            <person name="Smith D.R."/>
            <person name="Bergman C.M."/>
            <person name="Oliver B."/>
            <person name="Markow T.A."/>
            <person name="Kaufman T.C."/>
            <person name="Kellis M."/>
            <person name="Gelbart W."/>
            <person name="Iyer V.N."/>
            <person name="Pollard D.A."/>
            <person name="Sackton T.B."/>
            <person name="Larracuente A.M."/>
            <person name="Singh N.D."/>
            <person name="Abad J.P."/>
            <person name="Abt D.N."/>
            <person name="Adryan B."/>
            <person name="Aguade M."/>
            <person name="Akashi H."/>
            <person name="Anderson W.W."/>
            <person name="Aquadro C.F."/>
            <person name="Ardell D.H."/>
            <person name="Arguello R."/>
            <person name="Artieri C.G."/>
            <person name="Barbash D.A."/>
            <person name="Barker D."/>
            <person name="Barsanti P."/>
            <person name="Batterham P."/>
            <person name="Batzoglou S."/>
            <person name="Begun D."/>
            <person name="Bhutkar A."/>
            <person name="Blanco E."/>
            <person name="Bosak S.A."/>
            <person name="Bradley R.K."/>
            <person name="Brand A.D."/>
            <person name="Brent M.R."/>
            <person name="Brooks A.N."/>
            <person name="Brown R.H."/>
            <person name="Butlin R.K."/>
            <person name="Caggese C."/>
            <person name="Calvi B.R."/>
            <person name="Bernardo de Carvalho A."/>
            <person name="Caspi A."/>
            <person name="Castrezana S."/>
            <person name="Celniker S.E."/>
            <person name="Chang J.L."/>
            <person name="Chapple C."/>
            <person name="Chatterji S."/>
            <person name="Chinwalla A."/>
            <person name="Civetta A."/>
            <person name="Clifton S.W."/>
            <person name="Comeron J.M."/>
            <person name="Costello J.C."/>
            <person name="Coyne J.A."/>
            <person name="Daub J."/>
            <person name="David R.G."/>
            <person name="Delcher A.L."/>
            <person name="Delehaunty K."/>
            <person name="Do C.B."/>
            <person name="Ebling H."/>
            <person name="Edwards K."/>
            <person name="Eickbush T."/>
            <person name="Evans J.D."/>
            <person name="Filipski A."/>
            <person name="Findeiss S."/>
            <person name="Freyhult E."/>
            <person name="Fulton L."/>
            <person name="Fulton R."/>
            <person name="Garcia A.C."/>
            <person name="Gardiner A."/>
            <person name="Garfield D.A."/>
            <person name="Garvin B.E."/>
            <person name="Gibson G."/>
            <person name="Gilbert D."/>
            <person name="Gnerre S."/>
            <person name="Godfrey J."/>
            <person name="Good R."/>
            <person name="Gotea V."/>
            <person name="Gravely B."/>
            <person name="Greenberg A.J."/>
            <person name="Griffiths-Jones S."/>
            <person name="Gross S."/>
            <person name="Guigo R."/>
            <person name="Gustafson E.A."/>
            <person name="Haerty W."/>
            <person name="Hahn M.W."/>
            <person name="Halligan D.L."/>
            <person name="Halpern A.L."/>
            <person name="Halter G.M."/>
            <person name="Han M.V."/>
            <person name="Heger A."/>
            <person name="Hillier L."/>
            <person name="Hinrichs A.S."/>
            <person name="Holmes I."/>
            <person name="Hoskins R.A."/>
            <person name="Hubisz M.J."/>
            <person name="Hultmark D."/>
            <person name="Huntley M.A."/>
            <person name="Jaffe D.B."/>
            <person name="Jagadeeshan S."/>
            <person name="Jeck W.R."/>
            <person name="Johnson J."/>
            <person name="Jones C.D."/>
            <person name="Jordan W.C."/>
            <person name="Karpen G.H."/>
            <person name="Kataoka E."/>
            <person name="Keightley P.D."/>
            <person name="Kheradpour P."/>
            <person name="Kirkness E.F."/>
            <person name="Koerich L.B."/>
            <person name="Kristiansen K."/>
            <person name="Kudrna D."/>
            <person name="Kulathinal R.J."/>
            <person name="Kumar S."/>
            <person name="Kwok R."/>
            <person name="Lander E."/>
            <person name="Langley C.H."/>
            <person name="Lapoint R."/>
            <person name="Lazzaro B.P."/>
            <person name="Lee S.J."/>
            <person name="Levesque L."/>
            <person name="Li R."/>
            <person name="Lin C.F."/>
            <person name="Lin M.F."/>
            <person name="Lindblad-Toh K."/>
            <person name="Llopart A."/>
            <person name="Long M."/>
            <person name="Low L."/>
            <person name="Lozovsky E."/>
            <person name="Lu J."/>
            <person name="Luo M."/>
            <person name="Machado C.A."/>
            <person name="Makalowski W."/>
            <person name="Marzo M."/>
            <person name="Matsuda M."/>
            <person name="Matzkin L."/>
            <person name="McAllister B."/>
            <person name="McBride C.S."/>
            <person name="McKernan B."/>
            <person name="McKernan K."/>
            <person name="Mendez-Lago M."/>
            <person name="Minx P."/>
            <person name="Mollenhauer M.U."/>
            <person name="Montooth K."/>
            <person name="Mount S.M."/>
            <person name="Mu X."/>
            <person name="Myers E."/>
            <person name="Negre B."/>
            <person name="Newfeld S."/>
            <person name="Nielsen R."/>
            <person name="Noor M.A."/>
            <person name="O'Grady P."/>
            <person name="Pachter L."/>
            <person name="Papaceit M."/>
            <person name="Parisi M.J."/>
            <person name="Parisi M."/>
            <person name="Parts L."/>
            <person name="Pedersen J.S."/>
            <person name="Pesole G."/>
            <person name="Phillippy A.M."/>
            <person name="Ponting C.P."/>
            <person name="Pop M."/>
            <person name="Porcelli D."/>
            <person name="Powell J.R."/>
            <person name="Prohaska S."/>
            <person name="Pruitt K."/>
            <person name="Puig M."/>
            <person name="Quesneville H."/>
            <person name="Ram K.R."/>
            <person name="Rand D."/>
            <person name="Rasmussen M.D."/>
            <person name="Reed L.K."/>
            <person name="Reenan R."/>
            <person name="Reily A."/>
            <person name="Remington K.A."/>
            <person name="Rieger T.T."/>
            <person name="Ritchie M.G."/>
            <person name="Robin C."/>
            <person name="Rogers Y.H."/>
            <person name="Rohde C."/>
            <person name="Rozas J."/>
            <person name="Rubenfield M.J."/>
            <person name="Ruiz A."/>
            <person name="Russo S."/>
            <person name="Salzberg S.L."/>
            <person name="Sanchez-Gracia A."/>
            <person name="Saranga D.J."/>
            <person name="Sato H."/>
            <person name="Schaeffer S.W."/>
            <person name="Schatz M.C."/>
            <person name="Schlenke T."/>
            <person name="Schwartz R."/>
            <person name="Segarra C."/>
            <person name="Singh R.S."/>
            <person name="Sirot L."/>
            <person name="Sirota M."/>
            <person name="Sisneros N.B."/>
            <person name="Smith C.D."/>
            <person name="Smith T.F."/>
            <person name="Spieth J."/>
            <person name="Stage D.E."/>
            <person name="Stark A."/>
            <person name="Stephan W."/>
            <person name="Strausberg R.L."/>
            <person name="Strempel S."/>
            <person name="Sturgill D."/>
            <person name="Sutton G."/>
            <person name="Sutton G.G."/>
            <person name="Tao W."/>
            <person name="Teichmann S."/>
            <person name="Tobari Y.N."/>
            <person name="Tomimura Y."/>
            <person name="Tsolas J.M."/>
            <person name="Valente V.L."/>
            <person name="Venter E."/>
            <person name="Venter J.C."/>
            <person name="Vicario S."/>
            <person name="Vieira F.G."/>
            <person name="Vilella A.J."/>
            <person name="Villasante A."/>
            <person name="Walenz B."/>
            <person name="Wang J."/>
            <person name="Wasserman M."/>
            <person name="Watts T."/>
            <person name="Wilson D."/>
            <person name="Wilson R.K."/>
            <person name="Wing R.A."/>
            <person name="Wolfner M.F."/>
            <person name="Wong A."/>
            <person name="Wong G.K."/>
            <person name="Wu C.I."/>
            <person name="Wu G."/>
            <person name="Yamamoto D."/>
            <person name="Yang H.P."/>
            <person name="Yang S.P."/>
            <person name="Yorke J.A."/>
            <person name="Yoshida K."/>
            <person name="Zdobnov E."/>
            <person name="Zhang P."/>
            <person name="Zhang Y."/>
            <person name="Zimin A.V."/>
            <person name="Baldwin J."/>
            <person name="Abdouelleil A."/>
            <person name="Abdulkadir J."/>
            <person name="Abebe A."/>
            <person name="Abera B."/>
            <person name="Abreu J."/>
            <person name="Acer S.C."/>
            <person name="Aftuck L."/>
            <person name="Alexander A."/>
            <person name="An P."/>
            <person name="Anderson E."/>
            <person name="Anderson S."/>
            <person name="Arachi H."/>
            <person name="Azer M."/>
            <person name="Bachantsang P."/>
            <person name="Barry A."/>
            <person name="Bayul T."/>
            <person name="Berlin A."/>
            <person name="Bessette D."/>
            <person name="Bloom T."/>
            <person name="Blye J."/>
            <person name="Boguslavskiy L."/>
            <person name="Bonnet C."/>
            <person name="Boukhgalter B."/>
            <person name="Bourzgui I."/>
            <person name="Brown A."/>
            <person name="Cahill P."/>
            <person name="Channer S."/>
            <person name="Cheshatsang Y."/>
            <person name="Chuda L."/>
            <person name="Citroen M."/>
            <person name="Collymore A."/>
            <person name="Cooke P."/>
            <person name="Costello M."/>
            <person name="D'Aco K."/>
            <person name="Daza R."/>
            <person name="De Haan G."/>
            <person name="DeGray S."/>
            <person name="DeMaso C."/>
            <person name="Dhargay N."/>
            <person name="Dooley K."/>
            <person name="Dooley E."/>
            <person name="Doricent M."/>
            <person name="Dorje P."/>
            <person name="Dorjee K."/>
            <person name="Dupes A."/>
            <person name="Elong R."/>
            <person name="Falk J."/>
            <person name="Farina A."/>
            <person name="Faro S."/>
            <person name="Ferguson D."/>
            <person name="Fisher S."/>
            <person name="Foley C.D."/>
            <person name="Franke A."/>
            <person name="Friedrich D."/>
            <person name="Gadbois L."/>
            <person name="Gearin G."/>
            <person name="Gearin C.R."/>
            <person name="Giannoukos G."/>
            <person name="Goode T."/>
            <person name="Graham J."/>
            <person name="Grandbois E."/>
            <person name="Grewal S."/>
            <person name="Gyaltsen K."/>
            <person name="Hafez N."/>
            <person name="Hagos B."/>
            <person name="Hall J."/>
            <person name="Henson C."/>
            <person name="Hollinger A."/>
            <person name="Honan T."/>
            <person name="Huard M.D."/>
            <person name="Hughes L."/>
            <person name="Hurhula B."/>
            <person name="Husby M.E."/>
            <person name="Kamat A."/>
            <person name="Kanga B."/>
            <person name="Kashin S."/>
            <person name="Khazanovich D."/>
            <person name="Kisner P."/>
            <person name="Lance K."/>
            <person name="Lara M."/>
            <person name="Lee W."/>
            <person name="Lennon N."/>
            <person name="Letendre F."/>
            <person name="LeVine R."/>
            <person name="Lipovsky A."/>
            <person name="Liu X."/>
            <person name="Liu J."/>
            <person name="Liu S."/>
            <person name="Lokyitsang T."/>
            <person name="Lokyitsang Y."/>
            <person name="Lubonja R."/>
            <person name="Lui A."/>
            <person name="MacDonald P."/>
            <person name="Magnisalis V."/>
            <person name="Maru K."/>
            <person name="Matthews C."/>
            <person name="McCusker W."/>
            <person name="McDonough S."/>
            <person name="Mehta T."/>
            <person name="Meldrim J."/>
            <person name="Meneus L."/>
            <person name="Mihai O."/>
            <person name="Mihalev A."/>
            <person name="Mihova T."/>
            <person name="Mittelman R."/>
            <person name="Mlenga V."/>
            <person name="Montmayeur A."/>
            <person name="Mulrain L."/>
            <person name="Navidi A."/>
            <person name="Naylor J."/>
            <person name="Negash T."/>
            <person name="Nguyen T."/>
            <person name="Nguyen N."/>
            <person name="Nicol R."/>
            <person name="Norbu C."/>
            <person name="Norbu N."/>
            <person name="Novod N."/>
            <person name="O'Neill B."/>
            <person name="Osman S."/>
            <person name="Markiewicz E."/>
            <person name="Oyono O.L."/>
            <person name="Patti C."/>
            <person name="Phunkhang P."/>
            <person name="Pierre F."/>
            <person name="Priest M."/>
            <person name="Raghuraman S."/>
            <person name="Rege F."/>
            <person name="Reyes R."/>
            <person name="Rise C."/>
            <person name="Rogov P."/>
            <person name="Ross K."/>
            <person name="Ryan E."/>
            <person name="Settipalli S."/>
            <person name="Shea T."/>
            <person name="Sherpa N."/>
            <person name="Shi L."/>
            <person name="Shih D."/>
            <person name="Sparrow T."/>
            <person name="Spaulding J."/>
            <person name="Stalker J."/>
            <person name="Stange-Thomann N."/>
            <person name="Stavropoulos S."/>
            <person name="Stone C."/>
            <person name="Strader C."/>
            <person name="Tesfaye S."/>
            <person name="Thomson T."/>
            <person name="Thoulutsang Y."/>
            <person name="Thoulutsang D."/>
            <person name="Topham K."/>
            <person name="Topping I."/>
            <person name="Tsamla T."/>
            <person name="Vassiliev H."/>
            <person name="Vo A."/>
            <person name="Wangchuk T."/>
            <person name="Wangdi T."/>
            <person name="Weiand M."/>
            <person name="Wilkinson J."/>
            <person name="Wilson A."/>
            <person name="Yadav S."/>
            <person name="Young G."/>
            <person name="Yu Q."/>
            <person name="Zembek L."/>
            <person name="Zhong D."/>
            <person name="Zimmer A."/>
            <person name="Zwirko Z."/>
            <person name="Jaffe D.B."/>
            <person name="Alvarez P."/>
            <person name="Brockman W."/>
            <person name="Butler J."/>
            <person name="Chin C."/>
            <person name="Gnerre S."/>
            <person name="Grabherr M."/>
            <person name="Kleber M."/>
            <person name="Mauceli E."/>
            <person name="MacCallum I."/>
        </authorList>
    </citation>
    <scope>NUCLEOTIDE SEQUENCE [LARGE SCALE GENOMIC DNA]</scope>
    <source>
        <strain evidence="9">Tucson 14024-0371.13</strain>
    </source>
</reference>
<dbReference type="OrthoDB" id="420380at2759"/>
<evidence type="ECO:0000313" key="9">
    <source>
        <dbReference type="Proteomes" id="UP000007801"/>
    </source>
</evidence>
<keyword evidence="4" id="KW-0223">Dioxygenase</keyword>
<dbReference type="SMR" id="B3M896"/>
<dbReference type="GO" id="GO:0004656">
    <property type="term" value="F:procollagen-proline 4-dioxygenase activity"/>
    <property type="evidence" value="ECO:0007669"/>
    <property type="project" value="InterPro"/>
</dbReference>
<keyword evidence="5 8" id="KW-0560">Oxidoreductase</keyword>
<gene>
    <name evidence="8" type="primary">Dana\GF10816</name>
    <name evidence="8" type="synonym">dana_GLEANR_10774</name>
    <name evidence="8" type="ORF">GF10816</name>
</gene>
<dbReference type="GO" id="GO:0031418">
    <property type="term" value="F:L-ascorbic acid binding"/>
    <property type="evidence" value="ECO:0007669"/>
    <property type="project" value="UniProtKB-KW"/>
</dbReference>
<accession>B3M896</accession>
<protein>
    <recommendedName>
        <fullName evidence="7">Prolyl 4-hydroxylase alpha subunit domain-containing protein</fullName>
    </recommendedName>
</protein>
<dbReference type="PANTHER" id="PTHR10869">
    <property type="entry name" value="PROLYL 4-HYDROXYLASE ALPHA SUBUNIT"/>
    <property type="match status" value="1"/>
</dbReference>
<dbReference type="Pfam" id="PF08336">
    <property type="entry name" value="P4Ha_N"/>
    <property type="match status" value="1"/>
</dbReference>
<dbReference type="InterPro" id="IPR011990">
    <property type="entry name" value="TPR-like_helical_dom_sf"/>
</dbReference>
<dbReference type="GO" id="GO:0005783">
    <property type="term" value="C:endoplasmic reticulum"/>
    <property type="evidence" value="ECO:0007669"/>
    <property type="project" value="InterPro"/>
</dbReference>
<dbReference type="PANTHER" id="PTHR10869:SF244">
    <property type="entry name" value="PROLYL 4-HYDROXYLASE SUBUNIT ALPHA-2"/>
    <property type="match status" value="1"/>
</dbReference>
<dbReference type="EMBL" id="CH902618">
    <property type="protein sequence ID" value="EDV41035.2"/>
    <property type="molecule type" value="Genomic_DNA"/>
</dbReference>
<keyword evidence="6" id="KW-0408">Iron</keyword>
<dbReference type="Proteomes" id="UP000007801">
    <property type="component" value="Unassembled WGS sequence"/>
</dbReference>
<organism evidence="8 9">
    <name type="scientific">Drosophila ananassae</name>
    <name type="common">Fruit fly</name>
    <dbReference type="NCBI Taxonomy" id="7217"/>
    <lineage>
        <taxon>Eukaryota</taxon>
        <taxon>Metazoa</taxon>
        <taxon>Ecdysozoa</taxon>
        <taxon>Arthropoda</taxon>
        <taxon>Hexapoda</taxon>
        <taxon>Insecta</taxon>
        <taxon>Pterygota</taxon>
        <taxon>Neoptera</taxon>
        <taxon>Endopterygota</taxon>
        <taxon>Diptera</taxon>
        <taxon>Brachycera</taxon>
        <taxon>Muscomorpha</taxon>
        <taxon>Ephydroidea</taxon>
        <taxon>Drosophilidae</taxon>
        <taxon>Drosophila</taxon>
        <taxon>Sophophora</taxon>
    </lineage>
</organism>
<dbReference type="eggNOG" id="KOG1591">
    <property type="taxonomic scope" value="Eukaryota"/>
</dbReference>
<dbReference type="FunCoup" id="B3M896">
    <property type="interactions" value="172"/>
</dbReference>
<evidence type="ECO:0000256" key="5">
    <source>
        <dbReference type="ARBA" id="ARBA00023002"/>
    </source>
</evidence>
<evidence type="ECO:0000259" key="7">
    <source>
        <dbReference type="SMART" id="SM00702"/>
    </source>
</evidence>
<dbReference type="InParanoid" id="B3M896"/>
<name>B3M896_DROAN</name>
<dbReference type="InterPro" id="IPR045054">
    <property type="entry name" value="P4HA-like"/>
</dbReference>
<evidence type="ECO:0000256" key="2">
    <source>
        <dbReference type="ARBA" id="ARBA00022723"/>
    </source>
</evidence>
<dbReference type="SUPFAM" id="SSF48452">
    <property type="entry name" value="TPR-like"/>
    <property type="match status" value="1"/>
</dbReference>
<dbReference type="Gene3D" id="2.60.120.620">
    <property type="entry name" value="q2cbj1_9rhob like domain"/>
    <property type="match status" value="1"/>
</dbReference>
<evidence type="ECO:0000256" key="3">
    <source>
        <dbReference type="ARBA" id="ARBA00022896"/>
    </source>
</evidence>
<dbReference type="SMART" id="SM00702">
    <property type="entry name" value="P4Hc"/>
    <property type="match status" value="1"/>
</dbReference>
<keyword evidence="9" id="KW-1185">Reference proteome</keyword>
<evidence type="ECO:0000256" key="4">
    <source>
        <dbReference type="ARBA" id="ARBA00022964"/>
    </source>
</evidence>
<dbReference type="GO" id="GO:0005506">
    <property type="term" value="F:iron ion binding"/>
    <property type="evidence" value="ECO:0007669"/>
    <property type="project" value="InterPro"/>
</dbReference>
<dbReference type="HOGENOM" id="CLU_625956_0_0_1"/>
<dbReference type="InterPro" id="IPR013547">
    <property type="entry name" value="P4H_N"/>
</dbReference>